<protein>
    <submittedName>
        <fullName evidence="1">Uncharacterized protein</fullName>
    </submittedName>
</protein>
<gene>
    <name evidence="1" type="ORF">OXX778_LOCUS16592</name>
</gene>
<name>A0A814H3N9_9BILA</name>
<comment type="caution">
    <text evidence="1">The sequence shown here is derived from an EMBL/GenBank/DDBJ whole genome shotgun (WGS) entry which is preliminary data.</text>
</comment>
<keyword evidence="2" id="KW-1185">Reference proteome</keyword>
<organism evidence="1 2">
    <name type="scientific">Brachionus calyciflorus</name>
    <dbReference type="NCBI Taxonomy" id="104777"/>
    <lineage>
        <taxon>Eukaryota</taxon>
        <taxon>Metazoa</taxon>
        <taxon>Spiralia</taxon>
        <taxon>Gnathifera</taxon>
        <taxon>Rotifera</taxon>
        <taxon>Eurotatoria</taxon>
        <taxon>Monogononta</taxon>
        <taxon>Pseudotrocha</taxon>
        <taxon>Ploima</taxon>
        <taxon>Brachionidae</taxon>
        <taxon>Brachionus</taxon>
    </lineage>
</organism>
<dbReference type="AlphaFoldDB" id="A0A814H3N9"/>
<proteinExistence type="predicted"/>
<dbReference type="Proteomes" id="UP000663879">
    <property type="component" value="Unassembled WGS sequence"/>
</dbReference>
<sequence length="85" mass="10187">MSKNFSKENNQVNGLDTEKLDNLSYAVENAEDLKEFSLIDFFDKDDFYEKATDSIFKQLYDSFNDQILEVDYQHYFRPADHLMRQ</sequence>
<reference evidence="1" key="1">
    <citation type="submission" date="2021-02" db="EMBL/GenBank/DDBJ databases">
        <authorList>
            <person name="Nowell W R."/>
        </authorList>
    </citation>
    <scope>NUCLEOTIDE SEQUENCE</scope>
    <source>
        <strain evidence="1">Ploen Becks lab</strain>
    </source>
</reference>
<evidence type="ECO:0000313" key="1">
    <source>
        <dbReference type="EMBL" id="CAF1004730.1"/>
    </source>
</evidence>
<accession>A0A814H3N9</accession>
<dbReference type="EMBL" id="CAJNOC010003966">
    <property type="protein sequence ID" value="CAF1004730.1"/>
    <property type="molecule type" value="Genomic_DNA"/>
</dbReference>
<evidence type="ECO:0000313" key="2">
    <source>
        <dbReference type="Proteomes" id="UP000663879"/>
    </source>
</evidence>